<keyword evidence="5" id="KW-0963">Cytoplasm</keyword>
<gene>
    <name evidence="12" type="ORF">ACFOY2_38870</name>
</gene>
<evidence type="ECO:0000256" key="7">
    <source>
        <dbReference type="ARBA" id="ARBA00022679"/>
    </source>
</evidence>
<dbReference type="GO" id="GO:0032259">
    <property type="term" value="P:methylation"/>
    <property type="evidence" value="ECO:0007669"/>
    <property type="project" value="UniProtKB-KW"/>
</dbReference>
<comment type="subcellular location">
    <subcellularLocation>
        <location evidence="1">Cytoplasm</location>
    </subcellularLocation>
</comment>
<evidence type="ECO:0000256" key="1">
    <source>
        <dbReference type="ARBA" id="ARBA00004496"/>
    </source>
</evidence>
<evidence type="ECO:0000256" key="10">
    <source>
        <dbReference type="ARBA" id="ARBA00031323"/>
    </source>
</evidence>
<evidence type="ECO:0000256" key="5">
    <source>
        <dbReference type="ARBA" id="ARBA00022490"/>
    </source>
</evidence>
<evidence type="ECO:0000313" key="12">
    <source>
        <dbReference type="EMBL" id="MFC4013243.1"/>
    </source>
</evidence>
<comment type="caution">
    <text evidence="12">The sequence shown here is derived from an EMBL/GenBank/DDBJ whole genome shotgun (WGS) entry which is preliminary data.</text>
</comment>
<keyword evidence="7" id="KW-0808">Transferase</keyword>
<evidence type="ECO:0000256" key="8">
    <source>
        <dbReference type="ARBA" id="ARBA00022691"/>
    </source>
</evidence>
<reference evidence="13" key="1">
    <citation type="journal article" date="2019" name="Int. J. Syst. Evol. Microbiol.">
        <title>The Global Catalogue of Microorganisms (GCM) 10K type strain sequencing project: providing services to taxonomists for standard genome sequencing and annotation.</title>
        <authorList>
            <consortium name="The Broad Institute Genomics Platform"/>
            <consortium name="The Broad Institute Genome Sequencing Center for Infectious Disease"/>
            <person name="Wu L."/>
            <person name="Ma J."/>
        </authorList>
    </citation>
    <scope>NUCLEOTIDE SEQUENCE [LARGE SCALE GENOMIC DNA]</scope>
    <source>
        <strain evidence="13">TBRC 1276</strain>
    </source>
</reference>
<dbReference type="InterPro" id="IPR029063">
    <property type="entry name" value="SAM-dependent_MTases_sf"/>
</dbReference>
<proteinExistence type="inferred from homology"/>
<evidence type="ECO:0000256" key="6">
    <source>
        <dbReference type="ARBA" id="ARBA00022603"/>
    </source>
</evidence>
<accession>A0ABV8GHD4</accession>
<keyword evidence="6 12" id="KW-0489">Methyltransferase</keyword>
<evidence type="ECO:0000313" key="13">
    <source>
        <dbReference type="Proteomes" id="UP001595851"/>
    </source>
</evidence>
<protein>
    <recommendedName>
        <fullName evidence="4">Protein-L-isoaspartate O-methyltransferase</fullName>
        <ecNumber evidence="3">2.1.1.77</ecNumber>
    </recommendedName>
    <alternativeName>
        <fullName evidence="11">L-isoaspartyl protein carboxyl methyltransferase</fullName>
    </alternativeName>
    <alternativeName>
        <fullName evidence="9">Protein L-isoaspartyl methyltransferase</fullName>
    </alternativeName>
    <alternativeName>
        <fullName evidence="10">Protein-beta-aspartate methyltransferase</fullName>
    </alternativeName>
</protein>
<keyword evidence="13" id="KW-1185">Reference proteome</keyword>
<dbReference type="EC" id="2.1.1.77" evidence="3"/>
<dbReference type="CDD" id="cd02440">
    <property type="entry name" value="AdoMet_MTases"/>
    <property type="match status" value="1"/>
</dbReference>
<name>A0ABV8GHD4_9ACTN</name>
<dbReference type="PANTHER" id="PTHR11579:SF0">
    <property type="entry name" value="PROTEIN-L-ISOASPARTATE(D-ASPARTATE) O-METHYLTRANSFERASE"/>
    <property type="match status" value="1"/>
</dbReference>
<evidence type="ECO:0000256" key="3">
    <source>
        <dbReference type="ARBA" id="ARBA00011890"/>
    </source>
</evidence>
<sequence length="304" mass="32984">MTDVVRRTDALIAEVSATVPCGESVRVLFHAVPRHLFVPPFGLACANDVGHPIDREADPAAWWDAVYSDATIVTQLDDGATELTSGRGDYTSSASAPSTVVSLLRLLNAGPGHHILEIGTGTGWTAALLSHLVGEHGSVTSIEVDAKVADQAGKNLATAGTHPQLIIGDGAHGHAGRAPYDRVHVTCGIRTVPHAWIEQSRPGAVIVLPYCPGFGDGHDEDGALYRLWLADPADPYSWGTVRWRPDAEEYEVYQVGDRPLWDEVTDAYFRWVSWGEPGRDRFGMTVTPEGQRIWLDDPERGRLP</sequence>
<evidence type="ECO:0000256" key="9">
    <source>
        <dbReference type="ARBA" id="ARBA00030757"/>
    </source>
</evidence>
<dbReference type="InterPro" id="IPR000682">
    <property type="entry name" value="PCMT"/>
</dbReference>
<dbReference type="GO" id="GO:0008168">
    <property type="term" value="F:methyltransferase activity"/>
    <property type="evidence" value="ECO:0007669"/>
    <property type="project" value="UniProtKB-KW"/>
</dbReference>
<dbReference type="SUPFAM" id="SSF53335">
    <property type="entry name" value="S-adenosyl-L-methionine-dependent methyltransferases"/>
    <property type="match status" value="1"/>
</dbReference>
<comment type="similarity">
    <text evidence="2">Belongs to the methyltransferase superfamily. L-isoaspartyl/D-aspartyl protein methyltransferase family.</text>
</comment>
<evidence type="ECO:0000256" key="4">
    <source>
        <dbReference type="ARBA" id="ARBA00013346"/>
    </source>
</evidence>
<dbReference type="EMBL" id="JBHSBI010000026">
    <property type="protein sequence ID" value="MFC4013243.1"/>
    <property type="molecule type" value="Genomic_DNA"/>
</dbReference>
<organism evidence="12 13">
    <name type="scientific">Nonomuraea purpurea</name>
    <dbReference type="NCBI Taxonomy" id="1849276"/>
    <lineage>
        <taxon>Bacteria</taxon>
        <taxon>Bacillati</taxon>
        <taxon>Actinomycetota</taxon>
        <taxon>Actinomycetes</taxon>
        <taxon>Streptosporangiales</taxon>
        <taxon>Streptosporangiaceae</taxon>
        <taxon>Nonomuraea</taxon>
    </lineage>
</organism>
<evidence type="ECO:0000256" key="2">
    <source>
        <dbReference type="ARBA" id="ARBA00005369"/>
    </source>
</evidence>
<keyword evidence="8" id="KW-0949">S-adenosyl-L-methionine</keyword>
<dbReference type="Proteomes" id="UP001595851">
    <property type="component" value="Unassembled WGS sequence"/>
</dbReference>
<dbReference type="RefSeq" id="WP_379533117.1">
    <property type="nucleotide sequence ID" value="NZ_JBHSBI010000026.1"/>
</dbReference>
<dbReference type="Gene3D" id="3.40.50.150">
    <property type="entry name" value="Vaccinia Virus protein VP39"/>
    <property type="match status" value="1"/>
</dbReference>
<evidence type="ECO:0000256" key="11">
    <source>
        <dbReference type="ARBA" id="ARBA00031350"/>
    </source>
</evidence>
<dbReference type="PANTHER" id="PTHR11579">
    <property type="entry name" value="PROTEIN-L-ISOASPARTATE O-METHYLTRANSFERASE"/>
    <property type="match status" value="1"/>
</dbReference>
<dbReference type="Pfam" id="PF01135">
    <property type="entry name" value="PCMT"/>
    <property type="match status" value="1"/>
</dbReference>